<dbReference type="KEGG" id="fmr:Fuma_03295"/>
<dbReference type="AlphaFoldDB" id="A0A1P8WI15"/>
<evidence type="ECO:0000313" key="2">
    <source>
        <dbReference type="Proteomes" id="UP000187735"/>
    </source>
</evidence>
<dbReference type="Proteomes" id="UP000187735">
    <property type="component" value="Chromosome"/>
</dbReference>
<accession>A0A1P8WI15</accession>
<dbReference type="STRING" id="1891926.Fuma_03295"/>
<sequence length="93" mass="10128">MTPPSTTMMKFTLAGSALLPGPSMPDATSVTACTITAALLHNSQTLRAINRIRHRLQLFWCARIVTRRGVNVACPLELTPDQQSRVQQHGDAS</sequence>
<gene>
    <name evidence="1" type="ORF">Fuma_03295</name>
</gene>
<evidence type="ECO:0000313" key="1">
    <source>
        <dbReference type="EMBL" id="APZ93677.1"/>
    </source>
</evidence>
<proteinExistence type="predicted"/>
<dbReference type="EMBL" id="CP017641">
    <property type="protein sequence ID" value="APZ93677.1"/>
    <property type="molecule type" value="Genomic_DNA"/>
</dbReference>
<name>A0A1P8WI15_9PLAN</name>
<organism evidence="1 2">
    <name type="scientific">Fuerstiella marisgermanici</name>
    <dbReference type="NCBI Taxonomy" id="1891926"/>
    <lineage>
        <taxon>Bacteria</taxon>
        <taxon>Pseudomonadati</taxon>
        <taxon>Planctomycetota</taxon>
        <taxon>Planctomycetia</taxon>
        <taxon>Planctomycetales</taxon>
        <taxon>Planctomycetaceae</taxon>
        <taxon>Fuerstiella</taxon>
    </lineage>
</organism>
<protein>
    <submittedName>
        <fullName evidence="1">Uncharacterized protein</fullName>
    </submittedName>
</protein>
<keyword evidence="2" id="KW-1185">Reference proteome</keyword>
<reference evidence="1 2" key="1">
    <citation type="journal article" date="2016" name="Front. Microbiol.">
        <title>Fuerstia marisgermanicae gen. nov., sp. nov., an Unusual Member of the Phylum Planctomycetes from the German Wadden Sea.</title>
        <authorList>
            <person name="Kohn T."/>
            <person name="Heuer A."/>
            <person name="Jogler M."/>
            <person name="Vollmers J."/>
            <person name="Boedeker C."/>
            <person name="Bunk B."/>
            <person name="Rast P."/>
            <person name="Borchert D."/>
            <person name="Glockner I."/>
            <person name="Freese H.M."/>
            <person name="Klenk H.P."/>
            <person name="Overmann J."/>
            <person name="Kaster A.K."/>
            <person name="Rohde M."/>
            <person name="Wiegand S."/>
            <person name="Jogler C."/>
        </authorList>
    </citation>
    <scope>NUCLEOTIDE SEQUENCE [LARGE SCALE GENOMIC DNA]</scope>
    <source>
        <strain evidence="1 2">NH11</strain>
    </source>
</reference>